<dbReference type="InterPro" id="IPR003961">
    <property type="entry name" value="FN3_dom"/>
</dbReference>
<evidence type="ECO:0000313" key="3">
    <source>
        <dbReference type="EMBL" id="KAA8481716.1"/>
    </source>
</evidence>
<dbReference type="InterPro" id="IPR036116">
    <property type="entry name" value="FN3_sf"/>
</dbReference>
<evidence type="ECO:0000313" key="4">
    <source>
        <dbReference type="Proteomes" id="UP000322918"/>
    </source>
</evidence>
<feature type="signal peptide" evidence="1">
    <location>
        <begin position="1"/>
        <end position="25"/>
    </location>
</feature>
<dbReference type="RefSeq" id="WP_141813654.1">
    <property type="nucleotide sequence ID" value="NZ_VFPL01000001.1"/>
</dbReference>
<dbReference type="Proteomes" id="UP000322918">
    <property type="component" value="Unassembled WGS sequence"/>
</dbReference>
<dbReference type="CDD" id="cd00063">
    <property type="entry name" value="FN3"/>
    <property type="match status" value="1"/>
</dbReference>
<keyword evidence="1" id="KW-0732">Signal</keyword>
<dbReference type="SUPFAM" id="SSF49785">
    <property type="entry name" value="Galactose-binding domain-like"/>
    <property type="match status" value="1"/>
</dbReference>
<accession>A0A5M9H459</accession>
<name>A0A5M9H459_9SPHI</name>
<reference evidence="3 4" key="1">
    <citation type="submission" date="2019-09" db="EMBL/GenBank/DDBJ databases">
        <title>Pararcticibacter amylolyticus gen. nov., sp. nov., isolated from a rottenly hemp rope, and reclassification of Pedobacter tournemirensis as Pararcticibacter tournemirensis comb. nov.</title>
        <authorList>
            <person name="Cai Y."/>
        </authorList>
    </citation>
    <scope>NUCLEOTIDE SEQUENCE [LARGE SCALE GENOMIC DNA]</scope>
    <source>
        <strain evidence="3 4">TF5-37.2-LB10</strain>
    </source>
</reference>
<dbReference type="PROSITE" id="PS50022">
    <property type="entry name" value="FA58C_3"/>
    <property type="match status" value="1"/>
</dbReference>
<evidence type="ECO:0000256" key="1">
    <source>
        <dbReference type="SAM" id="SignalP"/>
    </source>
</evidence>
<feature type="chain" id="PRO_5024374990" description="F5/8 type C domain-containing protein" evidence="1">
    <location>
        <begin position="26"/>
        <end position="372"/>
    </location>
</feature>
<dbReference type="Gene3D" id="2.60.120.260">
    <property type="entry name" value="Galactose-binding domain-like"/>
    <property type="match status" value="1"/>
</dbReference>
<feature type="domain" description="F5/8 type C" evidence="2">
    <location>
        <begin position="223"/>
        <end position="372"/>
    </location>
</feature>
<evidence type="ECO:0000259" key="2">
    <source>
        <dbReference type="PROSITE" id="PS50022"/>
    </source>
</evidence>
<dbReference type="InterPro" id="IPR008979">
    <property type="entry name" value="Galactose-bd-like_sf"/>
</dbReference>
<dbReference type="Pfam" id="PF16389">
    <property type="entry name" value="DUF4998"/>
    <property type="match status" value="1"/>
</dbReference>
<organism evidence="3 4">
    <name type="scientific">Arcticibacter tournemirensis</name>
    <dbReference type="NCBI Taxonomy" id="699437"/>
    <lineage>
        <taxon>Bacteria</taxon>
        <taxon>Pseudomonadati</taxon>
        <taxon>Bacteroidota</taxon>
        <taxon>Sphingobacteriia</taxon>
        <taxon>Sphingobacteriales</taxon>
        <taxon>Sphingobacteriaceae</taxon>
        <taxon>Arcticibacter</taxon>
    </lineage>
</organism>
<dbReference type="AlphaFoldDB" id="A0A5M9H459"/>
<keyword evidence="4" id="KW-1185">Reference proteome</keyword>
<dbReference type="InterPro" id="IPR000421">
    <property type="entry name" value="FA58C"/>
</dbReference>
<dbReference type="SUPFAM" id="SSF49265">
    <property type="entry name" value="Fibronectin type III"/>
    <property type="match status" value="1"/>
</dbReference>
<dbReference type="Pfam" id="PF00754">
    <property type="entry name" value="F5_F8_type_C"/>
    <property type="match status" value="1"/>
</dbReference>
<proteinExistence type="predicted"/>
<gene>
    <name evidence="3" type="ORF">F1649_14385</name>
</gene>
<dbReference type="OrthoDB" id="1043438at2"/>
<comment type="caution">
    <text evidence="3">The sequence shown here is derived from an EMBL/GenBank/DDBJ whole genome shotgun (WGS) entry which is preliminary data.</text>
</comment>
<dbReference type="EMBL" id="VWNE01000022">
    <property type="protein sequence ID" value="KAA8481716.1"/>
    <property type="molecule type" value="Genomic_DNA"/>
</dbReference>
<protein>
    <recommendedName>
        <fullName evidence="2">F5/8 type C domain-containing protein</fullName>
    </recommendedName>
</protein>
<sequence>MKKIFSNTMMIVVLFLAFCALPGCTKMDSTYKEFVVPGGLTYAGKANSPKVYPGFNRVKIAWVRGSDPDVISARVFWNNFRDSTVVSIPPTGDTISVIIDNLQEKSYSFVIRTYDKKGNSSIPVEAIGGSYGEKYQSQLLTRPVNSTLSDTKGKITIQWGAADISNGAFASEVKYTDVNGDIRYQMFPTDLPTSEITGLKPNTGYQYRTMFKPDSLSIDSFYTAYSEAGFFNFDKKDWRVISYSDQYSDGDNAAANIIDGTDGTRWHTNGSAYPHYATIDMGAVRTISQFGVWRTLFDTPNGDDRAPTRIEFLISMDNQNWTSLGEYAFNNSINGEQVFPISGSPKGRYFKFVGLRGNNHFMTLGEISAYGF</sequence>